<reference evidence="2" key="3">
    <citation type="submission" date="2025-09" db="UniProtKB">
        <authorList>
            <consortium name="Ensembl"/>
        </authorList>
    </citation>
    <scope>IDENTIFICATION</scope>
</reference>
<reference evidence="2" key="2">
    <citation type="submission" date="2025-08" db="UniProtKB">
        <authorList>
            <consortium name="Ensembl"/>
        </authorList>
    </citation>
    <scope>IDENTIFICATION</scope>
</reference>
<feature type="domain" description="Reverse transcriptase" evidence="1">
    <location>
        <begin position="400"/>
        <end position="556"/>
    </location>
</feature>
<evidence type="ECO:0000313" key="2">
    <source>
        <dbReference type="Ensembl" id="ENSLACP00000019743.1"/>
    </source>
</evidence>
<protein>
    <recommendedName>
        <fullName evidence="1">Reverse transcriptase domain-containing protein</fullName>
    </recommendedName>
</protein>
<dbReference type="SUPFAM" id="SSF56672">
    <property type="entry name" value="DNA/RNA polymerases"/>
    <property type="match status" value="1"/>
</dbReference>
<evidence type="ECO:0000313" key="3">
    <source>
        <dbReference type="Proteomes" id="UP000008672"/>
    </source>
</evidence>
<name>H3BCX2_LATCH</name>
<dbReference type="Proteomes" id="UP000008672">
    <property type="component" value="Unassembled WGS sequence"/>
</dbReference>
<organism evidence="2 3">
    <name type="scientific">Latimeria chalumnae</name>
    <name type="common">Coelacanth</name>
    <dbReference type="NCBI Taxonomy" id="7897"/>
    <lineage>
        <taxon>Eukaryota</taxon>
        <taxon>Metazoa</taxon>
        <taxon>Chordata</taxon>
        <taxon>Craniata</taxon>
        <taxon>Vertebrata</taxon>
        <taxon>Euteleostomi</taxon>
        <taxon>Coelacanthiformes</taxon>
        <taxon>Coelacanthidae</taxon>
        <taxon>Latimeria</taxon>
    </lineage>
</organism>
<dbReference type="Ensembl" id="ENSLACT00000019881.1">
    <property type="protein sequence ID" value="ENSLACP00000019743.1"/>
    <property type="gene ID" value="ENSLACG00000017359.1"/>
</dbReference>
<sequence length="654" mass="74119">GSWFRCRDIHWITWVSNDGCMRKELDHILVRNRNIVKSYQVYRGAEAPANTDPHLLVAKVVIIPRFQCRSVLDTTYDVQRVRENSVLVNEYSVTVQNKFDALGTLSEDVESAWSAISTAIREAADIVIGLKHYKRRPWLSDETYQILQKKSEARQRHDNIKCKRLQGIFRAKAKRNREAYFENLANEAEEGIRTNNLRPAYKDIQLLRPKTGNCTDFMPINKADGNTCSTQEETLQRWKEHYENILTCPEATPSPDLDALATDVIFDPKTCLNVPTLEEVHSGCAAGPNRITPELLKCAIEPTSATLHQLFVRVWTTGKVPVEWKEGIIISLYKGGGPHIECSSYRPIMLLSVPGKVFSHVLLAQLQQLLTKHCCAEQLGDLQWTPYPLSSSYLRFIENLNALWKALWGIGIPDTLLRLIQYLYNGSGAQIQLGNHKSERLYTRPRVRQGCVLAPALFCRAMDWILERITANIGITISRTLSSDLDYAADVVLLGLDANNLKDVLESFQRKAATFGLQISWAKTKIQSIGANAAIQGIQVDRQTVEAVDNFIYLGSKLLSNGYSESDMLRRIGIAAAAMKDLHRVWSQGKVKLTITLRKQDMRKLEAFHVHCQRRLLGIKWSDFVRNTVVATRTGLEGIEVIINHRCWALFGHI</sequence>
<dbReference type="AlphaFoldDB" id="H3BCX2"/>
<dbReference type="eggNOG" id="KOG1075">
    <property type="taxonomic scope" value="Eukaryota"/>
</dbReference>
<accession>H3BCX2</accession>
<dbReference type="HOGENOM" id="CLU_419549_0_0_1"/>
<dbReference type="InterPro" id="IPR000477">
    <property type="entry name" value="RT_dom"/>
</dbReference>
<dbReference type="CDD" id="cd01650">
    <property type="entry name" value="RT_nLTR_like"/>
    <property type="match status" value="1"/>
</dbReference>
<dbReference type="InterPro" id="IPR043502">
    <property type="entry name" value="DNA/RNA_pol_sf"/>
</dbReference>
<dbReference type="PANTHER" id="PTHR47027">
    <property type="entry name" value="REVERSE TRANSCRIPTASE DOMAIN-CONTAINING PROTEIN"/>
    <property type="match status" value="1"/>
</dbReference>
<keyword evidence="3" id="KW-1185">Reference proteome</keyword>
<reference evidence="3" key="1">
    <citation type="submission" date="2011-08" db="EMBL/GenBank/DDBJ databases">
        <title>The draft genome of Latimeria chalumnae.</title>
        <authorList>
            <person name="Di Palma F."/>
            <person name="Alfoldi J."/>
            <person name="Johnson J."/>
            <person name="Berlin A."/>
            <person name="Gnerre S."/>
            <person name="Jaffe D."/>
            <person name="MacCallum I."/>
            <person name="Young S."/>
            <person name="Walker B.J."/>
            <person name="Lander E."/>
            <person name="Lindblad-Toh K."/>
        </authorList>
    </citation>
    <scope>NUCLEOTIDE SEQUENCE [LARGE SCALE GENOMIC DNA]</scope>
    <source>
        <strain evidence="3">Wild caught</strain>
    </source>
</reference>
<dbReference type="InParanoid" id="H3BCX2"/>
<dbReference type="PANTHER" id="PTHR47027:SF20">
    <property type="entry name" value="REVERSE TRANSCRIPTASE-LIKE PROTEIN WITH RNA-DIRECTED DNA POLYMERASE DOMAIN"/>
    <property type="match status" value="1"/>
</dbReference>
<dbReference type="EMBL" id="AFYH01020982">
    <property type="status" value="NOT_ANNOTATED_CDS"/>
    <property type="molecule type" value="Genomic_DNA"/>
</dbReference>
<dbReference type="Pfam" id="PF00078">
    <property type="entry name" value="RVT_1"/>
    <property type="match status" value="1"/>
</dbReference>
<dbReference type="STRING" id="7897.ENSLACP00000019743"/>
<proteinExistence type="predicted"/>
<dbReference type="GeneTree" id="ENSGT00940000164961"/>
<evidence type="ECO:0000259" key="1">
    <source>
        <dbReference type="Pfam" id="PF00078"/>
    </source>
</evidence>